<feature type="domain" description="Anaphase-promoting complex subunit 4-like WD40" evidence="6">
    <location>
        <begin position="36"/>
        <end position="130"/>
    </location>
</feature>
<comment type="caution">
    <text evidence="8">The sequence shown here is derived from an EMBL/GenBank/DDBJ whole genome shotgun (WGS) entry which is preliminary data.</text>
</comment>
<dbReference type="Proteomes" id="UP001433268">
    <property type="component" value="Unassembled WGS sequence"/>
</dbReference>
<keyword evidence="5" id="KW-0131">Cell cycle</keyword>
<evidence type="ECO:0000313" key="9">
    <source>
        <dbReference type="Proteomes" id="UP001433268"/>
    </source>
</evidence>
<evidence type="ECO:0000259" key="7">
    <source>
        <dbReference type="Pfam" id="PF12896"/>
    </source>
</evidence>
<accession>A0ABR1UQ33</accession>
<dbReference type="Pfam" id="PF12894">
    <property type="entry name" value="ANAPC4_WD40"/>
    <property type="match status" value="1"/>
</dbReference>
<dbReference type="PANTHER" id="PTHR13260:SF0">
    <property type="entry name" value="ANAPHASE-PROMOTING COMPLEX SUBUNIT 4"/>
    <property type="match status" value="1"/>
</dbReference>
<feature type="domain" description="Anaphase-promoting complex subunit 4 long" evidence="7">
    <location>
        <begin position="293"/>
        <end position="495"/>
    </location>
</feature>
<organism evidence="8 9">
    <name type="scientific">Apiospora hydei</name>
    <dbReference type="NCBI Taxonomy" id="1337664"/>
    <lineage>
        <taxon>Eukaryota</taxon>
        <taxon>Fungi</taxon>
        <taxon>Dikarya</taxon>
        <taxon>Ascomycota</taxon>
        <taxon>Pezizomycotina</taxon>
        <taxon>Sordariomycetes</taxon>
        <taxon>Xylariomycetidae</taxon>
        <taxon>Amphisphaeriales</taxon>
        <taxon>Apiosporaceae</taxon>
        <taxon>Apiospora</taxon>
    </lineage>
</organism>
<evidence type="ECO:0000313" key="8">
    <source>
        <dbReference type="EMBL" id="KAK8061034.1"/>
    </source>
</evidence>
<keyword evidence="2" id="KW-0132">Cell division</keyword>
<dbReference type="PANTHER" id="PTHR13260">
    <property type="entry name" value="ANAPHASE PROMOTING COMPLEX SUBUNIT 4 APC4"/>
    <property type="match status" value="1"/>
</dbReference>
<dbReference type="RefSeq" id="XP_066660454.1">
    <property type="nucleotide sequence ID" value="XM_066819569.1"/>
</dbReference>
<evidence type="ECO:0000256" key="1">
    <source>
        <dbReference type="ARBA" id="ARBA00016067"/>
    </source>
</evidence>
<reference evidence="8 9" key="1">
    <citation type="submission" date="2023-01" db="EMBL/GenBank/DDBJ databases">
        <title>Analysis of 21 Apiospora genomes using comparative genomics revels a genus with tremendous synthesis potential of carbohydrate active enzymes and secondary metabolites.</title>
        <authorList>
            <person name="Sorensen T."/>
        </authorList>
    </citation>
    <scope>NUCLEOTIDE SEQUENCE [LARGE SCALE GENOMIC DNA]</scope>
    <source>
        <strain evidence="8 9">CBS 114990</strain>
    </source>
</reference>
<dbReference type="InterPro" id="IPR024977">
    <property type="entry name" value="Apc4-like_WD40_dom"/>
</dbReference>
<dbReference type="SUPFAM" id="SSF50978">
    <property type="entry name" value="WD40 repeat-like"/>
    <property type="match status" value="1"/>
</dbReference>
<keyword evidence="3" id="KW-0498">Mitosis</keyword>
<evidence type="ECO:0000256" key="2">
    <source>
        <dbReference type="ARBA" id="ARBA00022618"/>
    </source>
</evidence>
<dbReference type="Pfam" id="PF12896">
    <property type="entry name" value="ANAPC4"/>
    <property type="match status" value="1"/>
</dbReference>
<evidence type="ECO:0000256" key="4">
    <source>
        <dbReference type="ARBA" id="ARBA00022786"/>
    </source>
</evidence>
<dbReference type="EMBL" id="JAQQWN010000011">
    <property type="protein sequence ID" value="KAK8061034.1"/>
    <property type="molecule type" value="Genomic_DNA"/>
</dbReference>
<evidence type="ECO:0000256" key="3">
    <source>
        <dbReference type="ARBA" id="ARBA00022776"/>
    </source>
</evidence>
<dbReference type="InterPro" id="IPR015943">
    <property type="entry name" value="WD40/YVTN_repeat-like_dom_sf"/>
</dbReference>
<dbReference type="InterPro" id="IPR024789">
    <property type="entry name" value="APC4"/>
</dbReference>
<proteinExistence type="predicted"/>
<dbReference type="InterPro" id="IPR036322">
    <property type="entry name" value="WD40_repeat_dom_sf"/>
</dbReference>
<sequence length="790" mass="87098">TPRYGGLNQAPIMAEPIQLGLMSHTVLDPKIHDGMLTYNPTIELFAGAAGSKTLQIWRSNGQLVVKSSQRGEKESVQALCWKPNGQFLAVGWSDGCVRLLGLENNKAIHQIPVCETGSNRAITYIGWAQNRTGRRASPQPTESVTAALQDLSLDGTDDSDRKDVMDLPRELTFLEIETALPKISPLPASGGSGCIAMTCMFSPPELLWSSCSAPLSSGSSDEVDVMIVGTTDGHVHLSIYDSFVIGTFQFKIPGLSSDDGALKLSAHASHPDLSTHSLVFESATDGGPNVLYVVPWDLTFIYSSPENLSLLAFKTTTLQKLLRYVKQVQMRMLYEWQATRELPSKFLNSINETLKEAGNYGDMDIGQAMYHSVLTGHTFPEVKEWLLDQLAERGHKRWDKAVVSGLEGLRSLVHENFLPSLERIALILSRLLGIARFHDSKDDIGFTAAQVTKVMDIVSCLMLVGNKILLLVMEELELFHSFSTWLRFEIDRLASSTISEELSEKEATMEHGKILTYIQQYMKTTPLRAYLSSVSPKDSGTDRQQAEDGSSVLEMLDKQIRSQELGQPEGGVLPQVEFLVDYLVDKASAVFNGIAEAERRSVRFGQPTRIELENGVSKLDVSMSITEHENTINSSTFTAVLQDGQPGNVHIYRTEVSVVNGISGATRTSFSCLSLGEATIIDIKFLHGDSLLALISVNDEIRIIRIPHQSAELGYTDYVAGQPTVPHVLSTEQVTSVFPNMIVPADEGWDPVQMEIRGASKQRGHLPARVCLLGEEMQHYRVFGLPEKFV</sequence>
<keyword evidence="4" id="KW-0833">Ubl conjugation pathway</keyword>
<dbReference type="Gene3D" id="2.130.10.10">
    <property type="entry name" value="YVTN repeat-like/Quinoprotein amine dehydrogenase"/>
    <property type="match status" value="1"/>
</dbReference>
<evidence type="ECO:0000259" key="6">
    <source>
        <dbReference type="Pfam" id="PF12894"/>
    </source>
</evidence>
<dbReference type="InterPro" id="IPR024790">
    <property type="entry name" value="APC4_long_dom"/>
</dbReference>
<name>A0ABR1UQ33_9PEZI</name>
<feature type="non-terminal residue" evidence="8">
    <location>
        <position position="1"/>
    </location>
</feature>
<dbReference type="GeneID" id="92052629"/>
<protein>
    <recommendedName>
        <fullName evidence="1">Anaphase-promoting complex subunit 4</fullName>
    </recommendedName>
</protein>
<gene>
    <name evidence="8" type="ORF">PG997_015255</name>
</gene>
<keyword evidence="9" id="KW-1185">Reference proteome</keyword>
<evidence type="ECO:0000256" key="5">
    <source>
        <dbReference type="ARBA" id="ARBA00023306"/>
    </source>
</evidence>